<evidence type="ECO:0000256" key="2">
    <source>
        <dbReference type="ARBA" id="ARBA00022553"/>
    </source>
</evidence>
<dbReference type="GO" id="GO:0016020">
    <property type="term" value="C:membrane"/>
    <property type="evidence" value="ECO:0007669"/>
    <property type="project" value="UniProtKB-SubCell"/>
</dbReference>
<keyword evidence="6" id="KW-0472">Membrane</keyword>
<dbReference type="AlphaFoldDB" id="A0A834CF83"/>
<evidence type="ECO:0000256" key="3">
    <source>
        <dbReference type="ARBA" id="ARBA00022692"/>
    </source>
</evidence>
<dbReference type="PANTHER" id="PTHR16208">
    <property type="entry name" value="MICROTUBULE-ASSOCIATED PROTEIN/SYNTAPHILIN"/>
    <property type="match status" value="1"/>
</dbReference>
<feature type="compositionally biased region" description="Polar residues" evidence="8">
    <location>
        <begin position="598"/>
        <end position="607"/>
    </location>
</feature>
<evidence type="ECO:0000256" key="1">
    <source>
        <dbReference type="ARBA" id="ARBA00004167"/>
    </source>
</evidence>
<comment type="subcellular location">
    <subcellularLocation>
        <location evidence="1">Membrane</location>
        <topology evidence="1">Single-pass membrane protein</topology>
    </subcellularLocation>
</comment>
<reference evidence="9" key="1">
    <citation type="journal article" name="BMC Genomics">
        <title>Long-read sequencing and de novo genome assembly of marine medaka (Oryzias melastigma).</title>
        <authorList>
            <person name="Liang P."/>
            <person name="Saqib H.S.A."/>
            <person name="Ni X."/>
            <person name="Shen Y."/>
        </authorList>
    </citation>
    <scope>NUCLEOTIDE SEQUENCE</scope>
    <source>
        <strain evidence="9">Bigg-433</strain>
    </source>
</reference>
<sequence length="1098" mass="122101">MLLRVILAEDDIRRITIDQFPENLDDFHSIIRSKLDMDVDLVIQYQDPDFGNQLCNLTQLSDLPKDKVTLRVYIKTSDGLSVNSDSTLDTASLSTSSEEGPNATHTRQLPQPFDIPSFSFDVELKLKKGNEAYSRHGTLLDVSKNMKTDILDKLAEAIYAHNPYPSREDYDLVAQALIQKHPCLKEPGSIHGWYCWKFSLKFKMGNFRQKMRAAGCSEVKINARNAGPPVKKLKRAKKSEVNFLPDFPEGKDELDLEKERCAMIIEMSKRKVDWKLIDELMNITFSLRRKEIVHDEPLVARVQERWPALFNEKQIEAEFSRLTSVNLKTSFFNGLDYYQPGLLDLYKAKAGKVAALRKLMACLNDQSTTQRKREVVLLGLPHFLKEDPICAFKTAEWFLVRARVVSLRAALLLKTSPRSAGWHQQLSARHASALHPSASTPKRRQASRGQKCENSTMGPFQEYEEKKSPEKGSPRSRIPRLVLHPFQPKDKGSPQSDSPFSEEEGKECDVSSDHSKRTVSTNSFCSDDTGCPPSQSVSPSKTPSGSERSARGSPVLPERKAKVKRVRVMTEWSGEPRSTQRHKRELRSAMKARGSEADFSSSSSTGSLKARDGLVPNSAGKKASSRSRAVHIRPLPVFKPPGSPTANRDADLYAPYKTPPRASMSTTNSSSCNSSPISRRVSLSRYHSCGENHGIRPPNPEQYLTPLQQKEVAIRHLKTKLLESENKVHDRETEIEELKGQLSRMREDWIEEECHRVEAQLSLKEARKEIKQLRQVVETMKSSLMEKDKGIQKYFIDINIQNRKLESLLHSMELAQSGSNLQDETPLDFMCDGSDGSGRKMLREEEGGVELGAEALADSGLLVNDEMANRADIFEQVFMSTAVDFSQDSSNNPGAAGEALLEEEQMAGASSAPLPPKALSSASPHQQSTEDKGIQTELMPVSPDLQALLLQLLKFHGCSQGDAALSPSNLLGFPNLHTPPTTCQPDSTPPQPIVAPECSECCPEATKSPRFMKELDFEASEEGPCSSPELGVVSKRYWSNSFLVDLVAVAAPVLPTVAWLYSRHGVDGSAPVYNIAALIRGCCIVGLHSLRHAAGTDA</sequence>
<comment type="caution">
    <text evidence="9">The sequence shown here is derived from an EMBL/GenBank/DDBJ whole genome shotgun (WGS) entry which is preliminary data.</text>
</comment>
<accession>A0A834CF83</accession>
<keyword evidence="2" id="KW-0597">Phosphoprotein</keyword>
<feature type="compositionally biased region" description="Low complexity" evidence="8">
    <location>
        <begin position="663"/>
        <end position="677"/>
    </location>
</feature>
<organism evidence="9 10">
    <name type="scientific">Oryzias melastigma</name>
    <name type="common">Marine medaka</name>
    <dbReference type="NCBI Taxonomy" id="30732"/>
    <lineage>
        <taxon>Eukaryota</taxon>
        <taxon>Metazoa</taxon>
        <taxon>Chordata</taxon>
        <taxon>Craniata</taxon>
        <taxon>Vertebrata</taxon>
        <taxon>Euteleostomi</taxon>
        <taxon>Actinopterygii</taxon>
        <taxon>Neopterygii</taxon>
        <taxon>Teleostei</taxon>
        <taxon>Neoteleostei</taxon>
        <taxon>Acanthomorphata</taxon>
        <taxon>Ovalentaria</taxon>
        <taxon>Atherinomorphae</taxon>
        <taxon>Beloniformes</taxon>
        <taxon>Adrianichthyidae</taxon>
        <taxon>Oryziinae</taxon>
        <taxon>Oryzias</taxon>
    </lineage>
</organism>
<dbReference type="InterPro" id="IPR028197">
    <property type="entry name" value="Syntaphilin/Syntabulin"/>
</dbReference>
<keyword evidence="4" id="KW-1133">Transmembrane helix</keyword>
<feature type="coiled-coil region" evidence="7">
    <location>
        <begin position="707"/>
        <end position="783"/>
    </location>
</feature>
<evidence type="ECO:0000256" key="4">
    <source>
        <dbReference type="ARBA" id="ARBA00022989"/>
    </source>
</evidence>
<gene>
    <name evidence="9" type="ORF">FQA47_022427</name>
</gene>
<dbReference type="Pfam" id="PF15290">
    <property type="entry name" value="Syntaphilin"/>
    <property type="match status" value="1"/>
</dbReference>
<evidence type="ECO:0000313" key="10">
    <source>
        <dbReference type="Proteomes" id="UP000646548"/>
    </source>
</evidence>
<evidence type="ECO:0000256" key="8">
    <source>
        <dbReference type="SAM" id="MobiDB-lite"/>
    </source>
</evidence>
<dbReference type="GO" id="GO:0005881">
    <property type="term" value="C:cytoplasmic microtubule"/>
    <property type="evidence" value="ECO:0007669"/>
    <property type="project" value="TreeGrafter"/>
</dbReference>
<feature type="compositionally biased region" description="Basic and acidic residues" evidence="8">
    <location>
        <begin position="463"/>
        <end position="473"/>
    </location>
</feature>
<feature type="region of interest" description="Disordered" evidence="8">
    <location>
        <begin position="905"/>
        <end position="932"/>
    </location>
</feature>
<feature type="compositionally biased region" description="Polar residues" evidence="8">
    <location>
        <begin position="518"/>
        <end position="547"/>
    </location>
</feature>
<dbReference type="GO" id="GO:1904115">
    <property type="term" value="C:axon cytoplasm"/>
    <property type="evidence" value="ECO:0007669"/>
    <property type="project" value="GOC"/>
</dbReference>
<feature type="region of interest" description="Disordered" evidence="8">
    <location>
        <begin position="424"/>
        <end position="628"/>
    </location>
</feature>
<keyword evidence="3" id="KW-0812">Transmembrane</keyword>
<evidence type="ECO:0000256" key="5">
    <source>
        <dbReference type="ARBA" id="ARBA00023054"/>
    </source>
</evidence>
<dbReference type="Proteomes" id="UP000646548">
    <property type="component" value="Unassembled WGS sequence"/>
</dbReference>
<feature type="compositionally biased region" description="Low complexity" evidence="8">
    <location>
        <begin position="84"/>
        <end position="97"/>
    </location>
</feature>
<dbReference type="EMBL" id="WKFB01000292">
    <property type="protein sequence ID" value="KAF6728134.1"/>
    <property type="molecule type" value="Genomic_DNA"/>
</dbReference>
<evidence type="ECO:0000256" key="6">
    <source>
        <dbReference type="ARBA" id="ARBA00023136"/>
    </source>
</evidence>
<dbReference type="PANTHER" id="PTHR16208:SF4">
    <property type="entry name" value="SYNTABULIN"/>
    <property type="match status" value="1"/>
</dbReference>
<feature type="region of interest" description="Disordered" evidence="8">
    <location>
        <begin position="658"/>
        <end position="677"/>
    </location>
</feature>
<protein>
    <submittedName>
        <fullName evidence="9">Syntabulin</fullName>
    </submittedName>
</protein>
<evidence type="ECO:0000313" key="9">
    <source>
        <dbReference type="EMBL" id="KAF6728134.1"/>
    </source>
</evidence>
<name>A0A834CF83_ORYME</name>
<feature type="compositionally biased region" description="Basic and acidic residues" evidence="8">
    <location>
        <begin position="507"/>
        <end position="516"/>
    </location>
</feature>
<feature type="compositionally biased region" description="Low complexity" evidence="8">
    <location>
        <begin position="906"/>
        <end position="924"/>
    </location>
</feature>
<feature type="region of interest" description="Disordered" evidence="8">
    <location>
        <begin position="83"/>
        <end position="111"/>
    </location>
</feature>
<proteinExistence type="predicted"/>
<evidence type="ECO:0000256" key="7">
    <source>
        <dbReference type="SAM" id="Coils"/>
    </source>
</evidence>
<dbReference type="GO" id="GO:0060074">
    <property type="term" value="P:synapse maturation"/>
    <property type="evidence" value="ECO:0007669"/>
    <property type="project" value="TreeGrafter"/>
</dbReference>
<dbReference type="GO" id="GO:0019896">
    <property type="term" value="P:axonal transport of mitochondrion"/>
    <property type="evidence" value="ECO:0007669"/>
    <property type="project" value="TreeGrafter"/>
</dbReference>
<keyword evidence="5 7" id="KW-0175">Coiled coil</keyword>